<protein>
    <submittedName>
        <fullName evidence="3">Outer membrane protein (Porin)</fullName>
    </submittedName>
</protein>
<feature type="domain" description="Porin" evidence="2">
    <location>
        <begin position="18"/>
        <end position="349"/>
    </location>
</feature>
<feature type="signal peptide" evidence="1">
    <location>
        <begin position="1"/>
        <end position="28"/>
    </location>
</feature>
<dbReference type="GO" id="GO:0016020">
    <property type="term" value="C:membrane"/>
    <property type="evidence" value="ECO:0007669"/>
    <property type="project" value="InterPro"/>
</dbReference>
<organism evidence="3 4">
    <name type="scientific">Roseovarius indicus</name>
    <dbReference type="NCBI Taxonomy" id="540747"/>
    <lineage>
        <taxon>Bacteria</taxon>
        <taxon>Pseudomonadati</taxon>
        <taxon>Pseudomonadota</taxon>
        <taxon>Alphaproteobacteria</taxon>
        <taxon>Rhodobacterales</taxon>
        <taxon>Roseobacteraceae</taxon>
        <taxon>Roseovarius</taxon>
    </lineage>
</organism>
<dbReference type="KEGG" id="rid:RIdsm_01930"/>
<evidence type="ECO:0000259" key="2">
    <source>
        <dbReference type="Pfam" id="PF13609"/>
    </source>
</evidence>
<dbReference type="EMBL" id="CP031598">
    <property type="protein sequence ID" value="QEW26135.1"/>
    <property type="molecule type" value="Genomic_DNA"/>
</dbReference>
<dbReference type="OrthoDB" id="6758483at2"/>
<name>A0A5P3ACZ0_9RHOB</name>
<dbReference type="SUPFAM" id="SSF56935">
    <property type="entry name" value="Porins"/>
    <property type="match status" value="1"/>
</dbReference>
<dbReference type="Gene3D" id="2.40.160.10">
    <property type="entry name" value="Porin"/>
    <property type="match status" value="1"/>
</dbReference>
<proteinExistence type="predicted"/>
<dbReference type="GO" id="GO:0015288">
    <property type="term" value="F:porin activity"/>
    <property type="evidence" value="ECO:0007669"/>
    <property type="project" value="InterPro"/>
</dbReference>
<dbReference type="InterPro" id="IPR033900">
    <property type="entry name" value="Gram_neg_porin_domain"/>
</dbReference>
<evidence type="ECO:0000256" key="1">
    <source>
        <dbReference type="SAM" id="SignalP"/>
    </source>
</evidence>
<reference evidence="3 4" key="1">
    <citation type="submission" date="2018-08" db="EMBL/GenBank/DDBJ databases">
        <title>Genetic Globetrotter - A new plasmid hitch-hiking vast phylogenetic and geographic distances.</title>
        <authorList>
            <person name="Vollmers J."/>
            <person name="Petersen J."/>
        </authorList>
    </citation>
    <scope>NUCLEOTIDE SEQUENCE [LARGE SCALE GENOMIC DNA]</scope>
    <source>
        <strain evidence="3 4">DSM 26383</strain>
    </source>
</reference>
<gene>
    <name evidence="3" type="ORF">RIdsm_01930</name>
</gene>
<dbReference type="Pfam" id="PF13609">
    <property type="entry name" value="Porin_4"/>
    <property type="match status" value="1"/>
</dbReference>
<dbReference type="Proteomes" id="UP000325785">
    <property type="component" value="Chromosome"/>
</dbReference>
<dbReference type="AlphaFoldDB" id="A0A5P3ACZ0"/>
<evidence type="ECO:0000313" key="4">
    <source>
        <dbReference type="Proteomes" id="UP000325785"/>
    </source>
</evidence>
<dbReference type="InterPro" id="IPR023614">
    <property type="entry name" value="Porin_dom_sf"/>
</dbReference>
<keyword evidence="1" id="KW-0732">Signal</keyword>
<evidence type="ECO:0000313" key="3">
    <source>
        <dbReference type="EMBL" id="QEW26135.1"/>
    </source>
</evidence>
<sequence length="404" mass="42369" precursor="true">MVTLQGAHARALTGVSTLALLVPAGASAAEWEISVGGYMEQYLAFSSADIGGAADRDGVDAAVGTEFYFRPSITLDNGLTFGADLSLEGSASTTGDADGGIDEAFVFVRGSFGEILIGEQELAGSRLTPRPPGAYFPGPDASILSINSGSIGNFIPFSGAVGGVETGDDVYRGTLGSSFASIAGGDNQPSITYFTPRFAGFQLGLSYARDSSSSLTGSSTYTDLRNIFDIGANYVNSFGDFDVAISARWGTAENRFDPRADPQLWGAGISVERGGFTIGGSWAESRGSSRARNDGVAYEVGISYETGPWTFAFSHFHGQNTDNEHIGFGPEERLETFQLGVSYDLNYGATRVESPFSLAWADKAEIFGSITAVNFDEDVGDPGFGTPGNDVDGFVIGTGFRLSF</sequence>
<feature type="chain" id="PRO_5024826815" evidence="1">
    <location>
        <begin position="29"/>
        <end position="404"/>
    </location>
</feature>
<accession>A0A5P3ACZ0</accession>